<comment type="catalytic activity">
    <reaction evidence="1">
        <text>an N-(acyl)-sphingosylphosphoethanolamine = an N-(acyl)-sphingosyl-1,3-cyclic phosphate + ethanolamine</text>
        <dbReference type="Rhea" id="RHEA:60648"/>
        <dbReference type="ChEBI" id="CHEBI:57603"/>
        <dbReference type="ChEBI" id="CHEBI:143891"/>
        <dbReference type="ChEBI" id="CHEBI:143892"/>
    </reaction>
</comment>
<dbReference type="RefSeq" id="XP_013792750.1">
    <property type="nucleotide sequence ID" value="XM_013937296.2"/>
</dbReference>
<organism evidence="7 8">
    <name type="scientific">Limulus polyphemus</name>
    <name type="common">Atlantic horseshoe crab</name>
    <dbReference type="NCBI Taxonomy" id="6850"/>
    <lineage>
        <taxon>Eukaryota</taxon>
        <taxon>Metazoa</taxon>
        <taxon>Ecdysozoa</taxon>
        <taxon>Arthropoda</taxon>
        <taxon>Chelicerata</taxon>
        <taxon>Merostomata</taxon>
        <taxon>Xiphosura</taxon>
        <taxon>Limulidae</taxon>
        <taxon>Limulus</taxon>
    </lineage>
</organism>
<reference evidence="8" key="1">
    <citation type="submission" date="2025-08" db="UniProtKB">
        <authorList>
            <consortium name="RefSeq"/>
        </authorList>
    </citation>
    <scope>IDENTIFICATION</scope>
    <source>
        <tissue evidence="8">Muscle</tissue>
    </source>
</reference>
<feature type="domain" description="GP-PDE" evidence="6">
    <location>
        <begin position="1"/>
        <end position="218"/>
    </location>
</feature>
<evidence type="ECO:0000313" key="8">
    <source>
        <dbReference type="RefSeq" id="XP_013792750.1"/>
    </source>
</evidence>
<dbReference type="PROSITE" id="PS51704">
    <property type="entry name" value="GP_PDE"/>
    <property type="match status" value="1"/>
</dbReference>
<evidence type="ECO:0000259" key="6">
    <source>
        <dbReference type="PROSITE" id="PS51704"/>
    </source>
</evidence>
<evidence type="ECO:0000256" key="3">
    <source>
        <dbReference type="ARBA" id="ARBA00022842"/>
    </source>
</evidence>
<evidence type="ECO:0000256" key="5">
    <source>
        <dbReference type="ARBA" id="ARBA00023239"/>
    </source>
</evidence>
<dbReference type="PANTHER" id="PTHR46320">
    <property type="entry name" value="GLYCEROPHOSPHODIESTER PHOSPHODIESTERASE 1"/>
    <property type="match status" value="1"/>
</dbReference>
<keyword evidence="2" id="KW-0479">Metal-binding</keyword>
<dbReference type="Proteomes" id="UP000694941">
    <property type="component" value="Unplaced"/>
</dbReference>
<evidence type="ECO:0000256" key="4">
    <source>
        <dbReference type="ARBA" id="ARBA00023157"/>
    </source>
</evidence>
<keyword evidence="4" id="KW-1015">Disulfide bond</keyword>
<dbReference type="PANTHER" id="PTHR46320:SF1">
    <property type="entry name" value="GLYCEROPHOSPHODIESTER PHOSPHODIESTERASE 1"/>
    <property type="match status" value="1"/>
</dbReference>
<dbReference type="InterPro" id="IPR017946">
    <property type="entry name" value="PLC-like_Pdiesterase_TIM-brl"/>
</dbReference>
<dbReference type="InterPro" id="IPR030395">
    <property type="entry name" value="GP_PDE_dom"/>
</dbReference>
<proteinExistence type="predicted"/>
<protein>
    <submittedName>
        <fullName evidence="8">Glycerophosphodiester phosphodiesterase 1-like</fullName>
    </submittedName>
</protein>
<feature type="non-terminal residue" evidence="8">
    <location>
        <position position="1"/>
    </location>
</feature>
<name>A0ABM1C1U6_LIMPO</name>
<gene>
    <name evidence="8" type="primary">LOC106476654</name>
</gene>
<evidence type="ECO:0000256" key="2">
    <source>
        <dbReference type="ARBA" id="ARBA00022723"/>
    </source>
</evidence>
<keyword evidence="3" id="KW-0460">Magnesium</keyword>
<dbReference type="GeneID" id="106476654"/>
<keyword evidence="5" id="KW-0456">Lyase</keyword>
<accession>A0ABM1C1U6</accession>
<dbReference type="SUPFAM" id="SSF51695">
    <property type="entry name" value="PLC-like phosphodiesterases"/>
    <property type="match status" value="1"/>
</dbReference>
<evidence type="ECO:0000256" key="1">
    <source>
        <dbReference type="ARBA" id="ARBA00000110"/>
    </source>
</evidence>
<keyword evidence="7" id="KW-1185">Reference proteome</keyword>
<sequence>RKIYKLILNDSTLDAVLSTLSFFFPLATSSLYKGEKIPTLEEGVHECLKLKLRMILDIKEFDNKALTAVLEIFEKYQELYKVAIVSSFHPLFIYQLRKANPNIICGLMWRPKFVSSDDLVNGRPRFRGPWKMTLGKIGDRLLDWSFHSWLWYVTGVSVVLIHKDAISQEYLRMWSTRGVRVIPWTINHPVEKQHFSSILNLPIMTDSLLIKFETMVKL</sequence>
<evidence type="ECO:0000313" key="7">
    <source>
        <dbReference type="Proteomes" id="UP000694941"/>
    </source>
</evidence>
<dbReference type="Gene3D" id="3.20.20.190">
    <property type="entry name" value="Phosphatidylinositol (PI) phosphodiesterase"/>
    <property type="match status" value="1"/>
</dbReference>